<dbReference type="HOGENOM" id="CLU_415199_0_0_1"/>
<feature type="domain" description="Chitin-binding type-2" evidence="3">
    <location>
        <begin position="329"/>
        <end position="387"/>
    </location>
</feature>
<evidence type="ECO:0000256" key="2">
    <source>
        <dbReference type="SAM" id="SignalP"/>
    </source>
</evidence>
<protein>
    <recommendedName>
        <fullName evidence="3">Chitin-binding type-2 domain-containing protein</fullName>
    </recommendedName>
</protein>
<keyword evidence="5" id="KW-1185">Reference proteome</keyword>
<proteinExistence type="predicted"/>
<dbReference type="PROSITE" id="PS50940">
    <property type="entry name" value="CHIT_BIND_II"/>
    <property type="match status" value="1"/>
</dbReference>
<sequence>MSLQFFFLFSIVVAFCCCDWPTLTNAEPYGFSAATKEIPVGRNGNFVSASSSSFDGTGSVSAAAAGVAASSSFAGLTQDQIDGQLAGLRTGEMISINNVRYMALRSEDDPAARRDTIILVQVAGQSDASLSSGDSYTAAISHLTGRVPDESTTGSRVGQSHYHHSAPSAINSANRRANIIGDGASVGSYSAPYSPAIIRQETNAVASASVNGGAGVNDPSSSSSLSSYSSPAEWMAGNVDRQSSTDAGRDHSSSSSYSYHPPSASSSAGRIRPNVSRVPFLNYDLYSVLMRHNSLSQNGHEEKWDYSKSIPGVAGRDYPILSAVVRPTSFSCNGRKDGGYYADVESSCQVYHVCALDKTFSFLCPNGTIFDQRVFVCRWWHNVDCASSANYYNLNDLIGISPATQQPATLKNPIHFPSAASYGPAAAAPTKLVVQQQQPIQSSTTGVSQKPLKQIYGPPPSSAVLQPVLIEEAIRPAACPATLASWKRFAHSHFYIAVIKTAAADLNEPVAMGFFFSSCWPIRRVKARVYTLDNYFASSSLTPFMTVSPVQGRPWPPPAGRTDGRTAGQNFLCRRFRLRRWKEKRRADGIPSVAADVIAEPLFGSYCFLVFDSLTFPFALVATRRRPSVGREKTKQSAIVQGLHRPLLVKASKDEGNADEE</sequence>
<dbReference type="SUPFAM" id="SSF57625">
    <property type="entry name" value="Invertebrate chitin-binding proteins"/>
    <property type="match status" value="1"/>
</dbReference>
<name>E9FSG5_DAPPU</name>
<keyword evidence="2" id="KW-0732">Signal</keyword>
<dbReference type="InterPro" id="IPR052976">
    <property type="entry name" value="Scoloptoxin-like"/>
</dbReference>
<dbReference type="GO" id="GO:0008061">
    <property type="term" value="F:chitin binding"/>
    <property type="evidence" value="ECO:0007669"/>
    <property type="project" value="InterPro"/>
</dbReference>
<gene>
    <name evidence="4" type="ORF">DAPPUDRAFT_94585</name>
</gene>
<feature type="compositionally biased region" description="Low complexity" evidence="1">
    <location>
        <begin position="253"/>
        <end position="268"/>
    </location>
</feature>
<accession>E9FSG5</accession>
<reference evidence="4 5" key="1">
    <citation type="journal article" date="2011" name="Science">
        <title>The ecoresponsive genome of Daphnia pulex.</title>
        <authorList>
            <person name="Colbourne J.K."/>
            <person name="Pfrender M.E."/>
            <person name="Gilbert D."/>
            <person name="Thomas W.K."/>
            <person name="Tucker A."/>
            <person name="Oakley T.H."/>
            <person name="Tokishita S."/>
            <person name="Aerts A."/>
            <person name="Arnold G.J."/>
            <person name="Basu M.K."/>
            <person name="Bauer D.J."/>
            <person name="Caceres C.E."/>
            <person name="Carmel L."/>
            <person name="Casola C."/>
            <person name="Choi J.H."/>
            <person name="Detter J.C."/>
            <person name="Dong Q."/>
            <person name="Dusheyko S."/>
            <person name="Eads B.D."/>
            <person name="Frohlich T."/>
            <person name="Geiler-Samerotte K.A."/>
            <person name="Gerlach D."/>
            <person name="Hatcher P."/>
            <person name="Jogdeo S."/>
            <person name="Krijgsveld J."/>
            <person name="Kriventseva E.V."/>
            <person name="Kultz D."/>
            <person name="Laforsch C."/>
            <person name="Lindquist E."/>
            <person name="Lopez J."/>
            <person name="Manak J.R."/>
            <person name="Muller J."/>
            <person name="Pangilinan J."/>
            <person name="Patwardhan R.P."/>
            <person name="Pitluck S."/>
            <person name="Pritham E.J."/>
            <person name="Rechtsteiner A."/>
            <person name="Rho M."/>
            <person name="Rogozin I.B."/>
            <person name="Sakarya O."/>
            <person name="Salamov A."/>
            <person name="Schaack S."/>
            <person name="Shapiro H."/>
            <person name="Shiga Y."/>
            <person name="Skalitzky C."/>
            <person name="Smith Z."/>
            <person name="Souvorov A."/>
            <person name="Sung W."/>
            <person name="Tang Z."/>
            <person name="Tsuchiya D."/>
            <person name="Tu H."/>
            <person name="Vos H."/>
            <person name="Wang M."/>
            <person name="Wolf Y.I."/>
            <person name="Yamagata H."/>
            <person name="Yamada T."/>
            <person name="Ye Y."/>
            <person name="Shaw J.R."/>
            <person name="Andrews J."/>
            <person name="Crease T.J."/>
            <person name="Tang H."/>
            <person name="Lucas S.M."/>
            <person name="Robertson H.M."/>
            <person name="Bork P."/>
            <person name="Koonin E.V."/>
            <person name="Zdobnov E.M."/>
            <person name="Grigoriev I.V."/>
            <person name="Lynch M."/>
            <person name="Boore J.L."/>
        </authorList>
    </citation>
    <scope>NUCLEOTIDE SEQUENCE [LARGE SCALE GENOMIC DNA]</scope>
</reference>
<dbReference type="InParanoid" id="E9FSG5"/>
<feature type="region of interest" description="Disordered" evidence="1">
    <location>
        <begin position="240"/>
        <end position="270"/>
    </location>
</feature>
<evidence type="ECO:0000313" key="5">
    <source>
        <dbReference type="Proteomes" id="UP000000305"/>
    </source>
</evidence>
<dbReference type="PANTHER" id="PTHR22933">
    <property type="entry name" value="FI18007P1-RELATED"/>
    <property type="match status" value="1"/>
</dbReference>
<organism evidence="4 5">
    <name type="scientific">Daphnia pulex</name>
    <name type="common">Water flea</name>
    <dbReference type="NCBI Taxonomy" id="6669"/>
    <lineage>
        <taxon>Eukaryota</taxon>
        <taxon>Metazoa</taxon>
        <taxon>Ecdysozoa</taxon>
        <taxon>Arthropoda</taxon>
        <taxon>Crustacea</taxon>
        <taxon>Branchiopoda</taxon>
        <taxon>Diplostraca</taxon>
        <taxon>Cladocera</taxon>
        <taxon>Anomopoda</taxon>
        <taxon>Daphniidae</taxon>
        <taxon>Daphnia</taxon>
    </lineage>
</organism>
<evidence type="ECO:0000313" key="4">
    <source>
        <dbReference type="EMBL" id="EFX89836.1"/>
    </source>
</evidence>
<dbReference type="PANTHER" id="PTHR22933:SF42">
    <property type="entry name" value="FI18455P1-RELATED"/>
    <property type="match status" value="1"/>
</dbReference>
<dbReference type="Pfam" id="PF01607">
    <property type="entry name" value="CBM_14"/>
    <property type="match status" value="1"/>
</dbReference>
<dbReference type="InterPro" id="IPR036508">
    <property type="entry name" value="Chitin-bd_dom_sf"/>
</dbReference>
<feature type="signal peptide" evidence="2">
    <location>
        <begin position="1"/>
        <end position="26"/>
    </location>
</feature>
<dbReference type="AlphaFoldDB" id="E9FSG5"/>
<dbReference type="EMBL" id="GL732524">
    <property type="protein sequence ID" value="EFX89836.1"/>
    <property type="molecule type" value="Genomic_DNA"/>
</dbReference>
<dbReference type="Gene3D" id="2.170.140.10">
    <property type="entry name" value="Chitin binding domain"/>
    <property type="match status" value="1"/>
</dbReference>
<feature type="region of interest" description="Disordered" evidence="1">
    <location>
        <begin position="146"/>
        <end position="170"/>
    </location>
</feature>
<dbReference type="KEGG" id="dpx:DAPPUDRAFT_94585"/>
<dbReference type="InterPro" id="IPR002557">
    <property type="entry name" value="Chitin-bd_dom"/>
</dbReference>
<evidence type="ECO:0000259" key="3">
    <source>
        <dbReference type="PROSITE" id="PS50940"/>
    </source>
</evidence>
<dbReference type="OrthoDB" id="10052888at2759"/>
<feature type="chain" id="PRO_5003240520" description="Chitin-binding type-2 domain-containing protein" evidence="2">
    <location>
        <begin position="27"/>
        <end position="661"/>
    </location>
</feature>
<dbReference type="GO" id="GO:0005576">
    <property type="term" value="C:extracellular region"/>
    <property type="evidence" value="ECO:0007669"/>
    <property type="project" value="InterPro"/>
</dbReference>
<evidence type="ECO:0000256" key="1">
    <source>
        <dbReference type="SAM" id="MobiDB-lite"/>
    </source>
</evidence>
<dbReference type="SMART" id="SM00494">
    <property type="entry name" value="ChtBD2"/>
    <property type="match status" value="1"/>
</dbReference>
<dbReference type="Proteomes" id="UP000000305">
    <property type="component" value="Unassembled WGS sequence"/>
</dbReference>